<dbReference type="AlphaFoldDB" id="A0A8S9WZJ2"/>
<accession>A0A8S9WZJ2</accession>
<feature type="domain" description="C2H2-type" evidence="12">
    <location>
        <begin position="164"/>
        <end position="191"/>
    </location>
</feature>
<keyword evidence="8" id="KW-0238">DNA-binding</keyword>
<organism evidence="13 14">
    <name type="scientific">Apolygus lucorum</name>
    <name type="common">Small green plant bug</name>
    <name type="synonym">Lygocoris lucorum</name>
    <dbReference type="NCBI Taxonomy" id="248454"/>
    <lineage>
        <taxon>Eukaryota</taxon>
        <taxon>Metazoa</taxon>
        <taxon>Ecdysozoa</taxon>
        <taxon>Arthropoda</taxon>
        <taxon>Hexapoda</taxon>
        <taxon>Insecta</taxon>
        <taxon>Pterygota</taxon>
        <taxon>Neoptera</taxon>
        <taxon>Paraneoptera</taxon>
        <taxon>Hemiptera</taxon>
        <taxon>Heteroptera</taxon>
        <taxon>Panheteroptera</taxon>
        <taxon>Cimicomorpha</taxon>
        <taxon>Miridae</taxon>
        <taxon>Mirini</taxon>
        <taxon>Apolygus</taxon>
    </lineage>
</organism>
<dbReference type="Gene3D" id="3.30.160.60">
    <property type="entry name" value="Classic Zinc Finger"/>
    <property type="match status" value="5"/>
</dbReference>
<dbReference type="Proteomes" id="UP000466442">
    <property type="component" value="Linkage Group LG12"/>
</dbReference>
<dbReference type="InterPro" id="IPR056438">
    <property type="entry name" value="Znf-C2H2_CTCF"/>
</dbReference>
<comment type="similarity">
    <text evidence="2">Belongs to the krueppel C2H2-type zinc-finger protein family.</text>
</comment>
<dbReference type="PROSITE" id="PS50157">
    <property type="entry name" value="ZINC_FINGER_C2H2_2"/>
    <property type="match status" value="5"/>
</dbReference>
<evidence type="ECO:0000256" key="11">
    <source>
        <dbReference type="PROSITE-ProRule" id="PRU00042"/>
    </source>
</evidence>
<dbReference type="InterPro" id="IPR013087">
    <property type="entry name" value="Znf_C2H2_type"/>
</dbReference>
<feature type="domain" description="C2H2-type" evidence="12">
    <location>
        <begin position="276"/>
        <end position="304"/>
    </location>
</feature>
<evidence type="ECO:0000256" key="5">
    <source>
        <dbReference type="ARBA" id="ARBA00022771"/>
    </source>
</evidence>
<dbReference type="SMART" id="SM00355">
    <property type="entry name" value="ZnF_C2H2"/>
    <property type="match status" value="5"/>
</dbReference>
<dbReference type="OrthoDB" id="6077919at2759"/>
<keyword evidence="9" id="KW-0804">Transcription</keyword>
<evidence type="ECO:0000256" key="7">
    <source>
        <dbReference type="ARBA" id="ARBA00023015"/>
    </source>
</evidence>
<evidence type="ECO:0000256" key="3">
    <source>
        <dbReference type="ARBA" id="ARBA00022723"/>
    </source>
</evidence>
<sequence length="304" mass="34142">MERDKQLVSGASRVVQSAVAGNPFWEAGAAGDVQLQQSSGILLQAALQQEDSLSLGLQVLGILWVVSAGEKSRRRVWSTDERNARAHWLGDIRHGYRSGRREISSDNIADHYGLASLGVYHPNFAAIQVDRRGNSPKQVQPKTASISELKAHLRNHAGDVDKPYVCHLCYFRTAHPSALKMHIRTHTCEKPHNCTICDYSTARLGDLKKHLRIHTGEKPYACDVCDYRAGVLSNLKDHARTHTGEKKHGCNLCAYRAYRITDLKTHMKIHTGEKPYICHICNYRAVRLGHLKSHMKNLHTDKCT</sequence>
<dbReference type="FunFam" id="3.30.160.60:FF:001601">
    <property type="entry name" value="Uncharacterized protein, isoform A"/>
    <property type="match status" value="1"/>
</dbReference>
<dbReference type="InterPro" id="IPR036236">
    <property type="entry name" value="Znf_C2H2_sf"/>
</dbReference>
<keyword evidence="5 11" id="KW-0863">Zinc-finger</keyword>
<keyword evidence="14" id="KW-1185">Reference proteome</keyword>
<keyword evidence="7" id="KW-0805">Transcription regulation</keyword>
<dbReference type="GO" id="GO:0003677">
    <property type="term" value="F:DNA binding"/>
    <property type="evidence" value="ECO:0007669"/>
    <property type="project" value="UniProtKB-KW"/>
</dbReference>
<evidence type="ECO:0000256" key="6">
    <source>
        <dbReference type="ARBA" id="ARBA00022833"/>
    </source>
</evidence>
<keyword evidence="4" id="KW-0677">Repeat</keyword>
<dbReference type="GO" id="GO:0005634">
    <property type="term" value="C:nucleus"/>
    <property type="evidence" value="ECO:0007669"/>
    <property type="project" value="UniProtKB-SubCell"/>
</dbReference>
<protein>
    <recommendedName>
        <fullName evidence="12">C2H2-type domain-containing protein</fullName>
    </recommendedName>
</protein>
<keyword evidence="3" id="KW-0479">Metal-binding</keyword>
<feature type="domain" description="C2H2-type" evidence="12">
    <location>
        <begin position="192"/>
        <end position="219"/>
    </location>
</feature>
<dbReference type="InterPro" id="IPR050331">
    <property type="entry name" value="Zinc_finger"/>
</dbReference>
<dbReference type="SUPFAM" id="SSF57667">
    <property type="entry name" value="beta-beta-alpha zinc fingers"/>
    <property type="match status" value="3"/>
</dbReference>
<evidence type="ECO:0000256" key="2">
    <source>
        <dbReference type="ARBA" id="ARBA00006991"/>
    </source>
</evidence>
<dbReference type="Pfam" id="PF00096">
    <property type="entry name" value="zf-C2H2"/>
    <property type="match status" value="2"/>
</dbReference>
<evidence type="ECO:0000256" key="4">
    <source>
        <dbReference type="ARBA" id="ARBA00022737"/>
    </source>
</evidence>
<dbReference type="GO" id="GO:0008270">
    <property type="term" value="F:zinc ion binding"/>
    <property type="evidence" value="ECO:0007669"/>
    <property type="project" value="UniProtKB-KW"/>
</dbReference>
<reference evidence="13" key="1">
    <citation type="journal article" date="2021" name="Mol. Ecol. Resour.">
        <title>Apolygus lucorum genome provides insights into omnivorousness and mesophyll feeding.</title>
        <authorList>
            <person name="Liu Y."/>
            <person name="Liu H."/>
            <person name="Wang H."/>
            <person name="Huang T."/>
            <person name="Liu B."/>
            <person name="Yang B."/>
            <person name="Yin L."/>
            <person name="Li B."/>
            <person name="Zhang Y."/>
            <person name="Zhang S."/>
            <person name="Jiang F."/>
            <person name="Zhang X."/>
            <person name="Ren Y."/>
            <person name="Wang B."/>
            <person name="Wang S."/>
            <person name="Lu Y."/>
            <person name="Wu K."/>
            <person name="Fan W."/>
            <person name="Wang G."/>
        </authorList>
    </citation>
    <scope>NUCLEOTIDE SEQUENCE</scope>
    <source>
        <strain evidence="13">12Hb</strain>
    </source>
</reference>
<comment type="caution">
    <text evidence="13">The sequence shown here is derived from an EMBL/GenBank/DDBJ whole genome shotgun (WGS) entry which is preliminary data.</text>
</comment>
<dbReference type="EMBL" id="WIXP02000012">
    <property type="protein sequence ID" value="KAF6201538.1"/>
    <property type="molecule type" value="Genomic_DNA"/>
</dbReference>
<dbReference type="FunFam" id="3.30.160.60:FF:001156">
    <property type="entry name" value="Zinc finger protein 407"/>
    <property type="match status" value="1"/>
</dbReference>
<dbReference type="PANTHER" id="PTHR16515:SF49">
    <property type="entry name" value="GASTRULA ZINC FINGER PROTEIN XLCGF49.1-LIKE-RELATED"/>
    <property type="match status" value="1"/>
</dbReference>
<dbReference type="Pfam" id="PF23611">
    <property type="entry name" value="zf-C2H2_16"/>
    <property type="match status" value="1"/>
</dbReference>
<dbReference type="PANTHER" id="PTHR16515">
    <property type="entry name" value="PR DOMAIN ZINC FINGER PROTEIN"/>
    <property type="match status" value="1"/>
</dbReference>
<keyword evidence="10" id="KW-0539">Nucleus</keyword>
<name>A0A8S9WZJ2_APOLU</name>
<keyword evidence="6" id="KW-0862">Zinc</keyword>
<dbReference type="GO" id="GO:0010468">
    <property type="term" value="P:regulation of gene expression"/>
    <property type="evidence" value="ECO:0007669"/>
    <property type="project" value="TreeGrafter"/>
</dbReference>
<evidence type="ECO:0000256" key="1">
    <source>
        <dbReference type="ARBA" id="ARBA00004123"/>
    </source>
</evidence>
<dbReference type="FunFam" id="3.30.160.60:FF:000875">
    <property type="entry name" value="zinc finger protein 236 isoform X7"/>
    <property type="match status" value="1"/>
</dbReference>
<evidence type="ECO:0000256" key="8">
    <source>
        <dbReference type="ARBA" id="ARBA00023125"/>
    </source>
</evidence>
<proteinExistence type="inferred from homology"/>
<evidence type="ECO:0000256" key="9">
    <source>
        <dbReference type="ARBA" id="ARBA00023163"/>
    </source>
</evidence>
<evidence type="ECO:0000256" key="10">
    <source>
        <dbReference type="ARBA" id="ARBA00023242"/>
    </source>
</evidence>
<feature type="domain" description="C2H2-type" evidence="12">
    <location>
        <begin position="220"/>
        <end position="247"/>
    </location>
</feature>
<comment type="subcellular location">
    <subcellularLocation>
        <location evidence="1">Nucleus</location>
    </subcellularLocation>
</comment>
<gene>
    <name evidence="13" type="ORF">GE061_003929</name>
</gene>
<evidence type="ECO:0000259" key="12">
    <source>
        <dbReference type="PROSITE" id="PS50157"/>
    </source>
</evidence>
<evidence type="ECO:0000313" key="14">
    <source>
        <dbReference type="Proteomes" id="UP000466442"/>
    </source>
</evidence>
<feature type="domain" description="C2H2-type" evidence="12">
    <location>
        <begin position="248"/>
        <end position="275"/>
    </location>
</feature>
<dbReference type="FunFam" id="3.30.160.60:FF:002452">
    <property type="entry name" value="zinc finger protein 142 isoform X4"/>
    <property type="match status" value="1"/>
</dbReference>
<evidence type="ECO:0000313" key="13">
    <source>
        <dbReference type="EMBL" id="KAF6201538.1"/>
    </source>
</evidence>